<dbReference type="InterPro" id="IPR001712">
    <property type="entry name" value="T3SS_FHIPEP"/>
</dbReference>
<feature type="region of interest" description="Disordered" evidence="8">
    <location>
        <begin position="347"/>
        <end position="368"/>
    </location>
</feature>
<comment type="similarity">
    <text evidence="2 7">Belongs to the FHIPEP (flagella/HR/invasion proteins export pore) family.</text>
</comment>
<dbReference type="PROSITE" id="PS00994">
    <property type="entry name" value="FHIPEP"/>
    <property type="match status" value="1"/>
</dbReference>
<reference evidence="10" key="1">
    <citation type="journal article" date="2019" name="Int. J. Syst. Evol. Microbiol.">
        <title>The Global Catalogue of Microorganisms (GCM) 10K type strain sequencing project: providing services to taxonomists for standard genome sequencing and annotation.</title>
        <authorList>
            <consortium name="The Broad Institute Genomics Platform"/>
            <consortium name="The Broad Institute Genome Sequencing Center for Infectious Disease"/>
            <person name="Wu L."/>
            <person name="Ma J."/>
        </authorList>
    </citation>
    <scope>NUCLEOTIDE SEQUENCE [LARGE SCALE GENOMIC DNA]</scope>
    <source>
        <strain evidence="10">JCM 12125</strain>
    </source>
</reference>
<dbReference type="InterPro" id="IPR042193">
    <property type="entry name" value="FHIPEP_3"/>
</dbReference>
<name>A0ABW0FM03_9CAUL</name>
<evidence type="ECO:0000256" key="2">
    <source>
        <dbReference type="ARBA" id="ARBA00008835"/>
    </source>
</evidence>
<feature type="transmembrane region" description="Helical" evidence="7">
    <location>
        <begin position="298"/>
        <end position="317"/>
    </location>
</feature>
<evidence type="ECO:0000256" key="8">
    <source>
        <dbReference type="SAM" id="MobiDB-lite"/>
    </source>
</evidence>
<dbReference type="PANTHER" id="PTHR30161:SF1">
    <property type="entry name" value="FLAGELLAR BIOSYNTHESIS PROTEIN FLHA-RELATED"/>
    <property type="match status" value="1"/>
</dbReference>
<keyword evidence="7" id="KW-1005">Bacterial flagellum biogenesis</keyword>
<gene>
    <name evidence="7 9" type="primary">flhA</name>
    <name evidence="9" type="ORF">ACFPIE_02670</name>
</gene>
<keyword evidence="9" id="KW-0282">Flagellum</keyword>
<evidence type="ECO:0000313" key="10">
    <source>
        <dbReference type="Proteomes" id="UP001596152"/>
    </source>
</evidence>
<dbReference type="PRINTS" id="PR00949">
    <property type="entry name" value="TYPE3IMAPROT"/>
</dbReference>
<feature type="transmembrane region" description="Helical" evidence="7">
    <location>
        <begin position="223"/>
        <end position="244"/>
    </location>
</feature>
<protein>
    <recommendedName>
        <fullName evidence="7">Flagellar biosynthesis protein FlhA</fullName>
    </recommendedName>
</protein>
<keyword evidence="3 7" id="KW-1003">Cell membrane</keyword>
<comment type="subcellular location">
    <subcellularLocation>
        <location evidence="1 7">Cell membrane</location>
        <topology evidence="1 7">Multi-pass membrane protein</topology>
    </subcellularLocation>
</comment>
<evidence type="ECO:0000313" key="9">
    <source>
        <dbReference type="EMBL" id="MFC5342800.1"/>
    </source>
</evidence>
<keyword evidence="7" id="KW-0813">Transport</keyword>
<dbReference type="InterPro" id="IPR042196">
    <property type="entry name" value="FHIPEP_4"/>
</dbReference>
<dbReference type="RefSeq" id="WP_374038717.1">
    <property type="nucleotide sequence ID" value="NZ_CP169082.1"/>
</dbReference>
<keyword evidence="6 7" id="KW-0472">Membrane</keyword>
<sequence>MSDVPAPSAQPVLMKDGMARPSSADIRGWLMRGEVGMAVGVIGVILLLILPVPKFLLDLLLAISLVSSVLILMTALMMKRPLDFAIFPTVLLVSTLFRLGLNLASTRLVLTHGHEGHDAAGQVINAFGQLMMGGDFIIGIIIFAIILVVNFVVITKGSTRIAEVSARFTLDSMPGKQMAIDADLSSGLITEDQAKIRRKELEQESTFFGAMDGASKFVRGDAVAGLIIVAINAIGGMLIGVVQHGLPIGEAASTYVQLTIGDGLVTQVPAIIISIAAGFLVSKAGVEGSADKALVQQLATNPVSLGMVAGAAGLLALIPGMPIIPFAALAAGAGFMAWRQGRARLKPQPTEAEKAAAEAASKPKDDAEEPIGTALTIDEVKIELGYSLLTLINDLEGRRLTDQVRALRRALAQEFGFVMPSVRILDNMRLPTQGYAIRIKEMEAGAGEVRLGSLMAMDPSGRQVELPGEHTKEPAFGLPATWIDENLREEATFRGYTIVDPSTVLTTHLTEILKENMADLLSYAEVQKLLKELGPEEKKLVEELIPSVVTVTTLQRVLQALLREKVSIRDLGAILEGLAEAAPHSSSVTTLVEHVRTRLARQLCWQHKADDGALPIITLSPDWEAAFAEALVGQGEDKQLAMAPSRLQDFIRSVRDVFERAAMAGESAVLLTGPQIRPYVRSIIERFRGQTVVMSQNEVHPKARLRTLGSV</sequence>
<organism evidence="9 10">
    <name type="scientific">Brevundimonas staleyi</name>
    <dbReference type="NCBI Taxonomy" id="74326"/>
    <lineage>
        <taxon>Bacteria</taxon>
        <taxon>Pseudomonadati</taxon>
        <taxon>Pseudomonadota</taxon>
        <taxon>Alphaproteobacteria</taxon>
        <taxon>Caulobacterales</taxon>
        <taxon>Caulobacteraceae</taxon>
        <taxon>Brevundimonas</taxon>
    </lineage>
</organism>
<keyword evidence="7" id="KW-1006">Bacterial flagellum protein export</keyword>
<dbReference type="InterPro" id="IPR006301">
    <property type="entry name" value="FlhA"/>
</dbReference>
<feature type="transmembrane region" description="Helical" evidence="7">
    <location>
        <begin position="136"/>
        <end position="154"/>
    </location>
</feature>
<dbReference type="Proteomes" id="UP001596152">
    <property type="component" value="Unassembled WGS sequence"/>
</dbReference>
<keyword evidence="10" id="KW-1185">Reference proteome</keyword>
<evidence type="ECO:0000256" key="7">
    <source>
        <dbReference type="RuleBase" id="RU364093"/>
    </source>
</evidence>
<dbReference type="PIRSF" id="PIRSF005419">
    <property type="entry name" value="FlhA"/>
    <property type="match status" value="1"/>
</dbReference>
<dbReference type="InterPro" id="IPR025505">
    <property type="entry name" value="FHIPEP_CS"/>
</dbReference>
<evidence type="ECO:0000256" key="6">
    <source>
        <dbReference type="ARBA" id="ARBA00023136"/>
    </source>
</evidence>
<keyword evidence="4 7" id="KW-0812">Transmembrane</keyword>
<evidence type="ECO:0000256" key="3">
    <source>
        <dbReference type="ARBA" id="ARBA00022475"/>
    </source>
</evidence>
<keyword evidence="7" id="KW-0653">Protein transport</keyword>
<dbReference type="Gene3D" id="3.40.30.60">
    <property type="entry name" value="FHIPEP family, domain 1"/>
    <property type="match status" value="1"/>
</dbReference>
<proteinExistence type="inferred from homology"/>
<evidence type="ECO:0000256" key="5">
    <source>
        <dbReference type="ARBA" id="ARBA00022989"/>
    </source>
</evidence>
<accession>A0ABW0FM03</accession>
<dbReference type="PANTHER" id="PTHR30161">
    <property type="entry name" value="FLAGELLAR EXPORT PROTEIN, MEMBRANE FLHA SUBUNIT-RELATED"/>
    <property type="match status" value="1"/>
</dbReference>
<feature type="transmembrane region" description="Helical" evidence="7">
    <location>
        <begin position="59"/>
        <end position="77"/>
    </location>
</feature>
<keyword evidence="9" id="KW-0966">Cell projection</keyword>
<evidence type="ECO:0000256" key="1">
    <source>
        <dbReference type="ARBA" id="ARBA00004651"/>
    </source>
</evidence>
<dbReference type="EMBL" id="JBHSLF010000004">
    <property type="protein sequence ID" value="MFC5342800.1"/>
    <property type="molecule type" value="Genomic_DNA"/>
</dbReference>
<feature type="compositionally biased region" description="Basic and acidic residues" evidence="8">
    <location>
        <begin position="351"/>
        <end position="365"/>
    </location>
</feature>
<feature type="transmembrane region" description="Helical" evidence="7">
    <location>
        <begin position="84"/>
        <end position="101"/>
    </location>
</feature>
<keyword evidence="9" id="KW-0969">Cilium</keyword>
<dbReference type="Pfam" id="PF00771">
    <property type="entry name" value="FHIPEP"/>
    <property type="match status" value="1"/>
</dbReference>
<dbReference type="Gene3D" id="1.10.8.540">
    <property type="entry name" value="FHIPEP family, domain 3"/>
    <property type="match status" value="1"/>
</dbReference>
<feature type="transmembrane region" description="Helical" evidence="7">
    <location>
        <begin position="35"/>
        <end position="53"/>
    </location>
</feature>
<dbReference type="Gene3D" id="3.40.50.12790">
    <property type="entry name" value="FHIPEP family, domain 4"/>
    <property type="match status" value="1"/>
</dbReference>
<comment type="function">
    <text evidence="7">Required for formation of the rod structure of the flagellar apparatus. Together with FliI and FliH, may constitute the export apparatus of flagellin.</text>
</comment>
<keyword evidence="5 7" id="KW-1133">Transmembrane helix</keyword>
<dbReference type="InterPro" id="IPR042194">
    <property type="entry name" value="FHIPEP_1"/>
</dbReference>
<feature type="transmembrane region" description="Helical" evidence="7">
    <location>
        <begin position="264"/>
        <end position="286"/>
    </location>
</feature>
<evidence type="ECO:0000256" key="4">
    <source>
        <dbReference type="ARBA" id="ARBA00022692"/>
    </source>
</evidence>
<comment type="caution">
    <text evidence="9">The sequence shown here is derived from an EMBL/GenBank/DDBJ whole genome shotgun (WGS) entry which is preliminary data.</text>
</comment>
<dbReference type="NCBIfam" id="TIGR01398">
    <property type="entry name" value="FlhA"/>
    <property type="match status" value="1"/>
</dbReference>